<evidence type="ECO:0000256" key="1">
    <source>
        <dbReference type="SAM" id="SignalP"/>
    </source>
</evidence>
<organism evidence="2 3">
    <name type="scientific">Globodera rostochiensis</name>
    <name type="common">Golden nematode worm</name>
    <name type="synonym">Heterodera rostochiensis</name>
    <dbReference type="NCBI Taxonomy" id="31243"/>
    <lineage>
        <taxon>Eukaryota</taxon>
        <taxon>Metazoa</taxon>
        <taxon>Ecdysozoa</taxon>
        <taxon>Nematoda</taxon>
        <taxon>Chromadorea</taxon>
        <taxon>Rhabditida</taxon>
        <taxon>Tylenchina</taxon>
        <taxon>Tylenchomorpha</taxon>
        <taxon>Tylenchoidea</taxon>
        <taxon>Heteroderidae</taxon>
        <taxon>Heteroderinae</taxon>
        <taxon>Globodera</taxon>
    </lineage>
</organism>
<protein>
    <submittedName>
        <fullName evidence="3">Uncharacterized protein</fullName>
    </submittedName>
</protein>
<dbReference type="PANTHER" id="PTHR11440">
    <property type="entry name" value="LECITHIN-CHOLESTEROL ACYLTRANSFERASE-RELATED"/>
    <property type="match status" value="1"/>
</dbReference>
<accession>A0A914GV13</accession>
<name>A0A914GV13_GLORO</name>
<sequence length="405" mass="45422">MHFSPIILLLFHNLVPSGAFILTPESARQRSSRPKPPAFRRLGHLDDGTAPVITNRNPIVLIPGDGGSRLKANLTGKPSVVHYFCERQTSKYFALWLNLEQFGPFAIDCWADNMHLDFNSSSGKATDLAGVNVRVPGFGHTRTVEWLDASKRSPSRYFAPIVSSLIAWGYRRGVDVVGAPYDWRRTPEELIRYFAKLRSLIEQIFHANGNRKVIVLAHSMGNPLANFFYNKFVDKAWKDTFLLAHISLAGAWGGSAQVVKLFASEANFSQNYTLSNLDKFFADIQYPQGFDQWKSASRALVLDPPGVKVYCIFGIGVDTPEQFEWTHSWFFPDYQPYIRYGDGDGTVNRRSLEVCERWGRTTPEGVAVHRLNGTDHLGILSEPRTLALLRDILVAKGGRGTSEGE</sequence>
<dbReference type="AlphaFoldDB" id="A0A914GV13"/>
<keyword evidence="1" id="KW-0732">Signal</keyword>
<dbReference type="InterPro" id="IPR003386">
    <property type="entry name" value="LACT/PDAT_acylTrfase"/>
</dbReference>
<feature type="chain" id="PRO_5037976496" evidence="1">
    <location>
        <begin position="20"/>
        <end position="405"/>
    </location>
</feature>
<feature type="signal peptide" evidence="1">
    <location>
        <begin position="1"/>
        <end position="19"/>
    </location>
</feature>
<keyword evidence="2" id="KW-1185">Reference proteome</keyword>
<reference evidence="3" key="1">
    <citation type="submission" date="2022-11" db="UniProtKB">
        <authorList>
            <consortium name="WormBaseParasite"/>
        </authorList>
    </citation>
    <scope>IDENTIFICATION</scope>
</reference>
<dbReference type="Pfam" id="PF02450">
    <property type="entry name" value="LCAT"/>
    <property type="match status" value="2"/>
</dbReference>
<evidence type="ECO:0000313" key="3">
    <source>
        <dbReference type="WBParaSite" id="Gr19_v10_g10658.t1"/>
    </source>
</evidence>
<dbReference type="GO" id="GO:0008374">
    <property type="term" value="F:O-acyltransferase activity"/>
    <property type="evidence" value="ECO:0007669"/>
    <property type="project" value="InterPro"/>
</dbReference>
<dbReference type="InterPro" id="IPR029058">
    <property type="entry name" value="AB_hydrolase_fold"/>
</dbReference>
<evidence type="ECO:0000313" key="2">
    <source>
        <dbReference type="Proteomes" id="UP000887572"/>
    </source>
</evidence>
<proteinExistence type="predicted"/>
<dbReference type="WBParaSite" id="Gr19_v10_g10658.t1">
    <property type="protein sequence ID" value="Gr19_v10_g10658.t1"/>
    <property type="gene ID" value="Gr19_v10_g10658"/>
</dbReference>
<dbReference type="Gene3D" id="3.40.50.1820">
    <property type="entry name" value="alpha/beta hydrolase"/>
    <property type="match status" value="1"/>
</dbReference>
<dbReference type="GO" id="GO:0006629">
    <property type="term" value="P:lipid metabolic process"/>
    <property type="evidence" value="ECO:0007669"/>
    <property type="project" value="InterPro"/>
</dbReference>
<dbReference type="Proteomes" id="UP000887572">
    <property type="component" value="Unplaced"/>
</dbReference>
<dbReference type="SUPFAM" id="SSF53474">
    <property type="entry name" value="alpha/beta-Hydrolases"/>
    <property type="match status" value="1"/>
</dbReference>